<gene>
    <name evidence="2" type="ORF">SAMN04488087_0448</name>
</gene>
<dbReference type="RefSeq" id="WP_072714316.1">
    <property type="nucleotide sequence ID" value="NZ_FRAU01000001.1"/>
</dbReference>
<dbReference type="InterPro" id="IPR029024">
    <property type="entry name" value="TerB-like"/>
</dbReference>
<dbReference type="SUPFAM" id="SSF158682">
    <property type="entry name" value="TerB-like"/>
    <property type="match status" value="2"/>
</dbReference>
<dbReference type="AlphaFoldDB" id="A0A1M6Q3F9"/>
<dbReference type="OrthoDB" id="1495643at2"/>
<protein>
    <submittedName>
        <fullName evidence="2">Uncharacterized conserved protein, tellurite resistance protein B (TerB) family</fullName>
    </submittedName>
</protein>
<dbReference type="STRING" id="633813.SAMN04488087_0448"/>
<keyword evidence="3" id="KW-1185">Reference proteome</keyword>
<organism evidence="2 3">
    <name type="scientific">Rhodothermus profundi</name>
    <dbReference type="NCBI Taxonomy" id="633813"/>
    <lineage>
        <taxon>Bacteria</taxon>
        <taxon>Pseudomonadati</taxon>
        <taxon>Rhodothermota</taxon>
        <taxon>Rhodothermia</taxon>
        <taxon>Rhodothermales</taxon>
        <taxon>Rhodothermaceae</taxon>
        <taxon>Rhodothermus</taxon>
    </lineage>
</organism>
<evidence type="ECO:0000313" key="2">
    <source>
        <dbReference type="EMBL" id="SHK14785.1"/>
    </source>
</evidence>
<dbReference type="Proteomes" id="UP000185812">
    <property type="component" value="Unassembled WGS sequence"/>
</dbReference>
<dbReference type="CDD" id="cd07177">
    <property type="entry name" value="terB_like"/>
    <property type="match status" value="1"/>
</dbReference>
<name>A0A1M6Q3F9_9BACT</name>
<evidence type="ECO:0000259" key="1">
    <source>
        <dbReference type="Pfam" id="PF05099"/>
    </source>
</evidence>
<accession>A0A1M6Q3F9</accession>
<sequence length="269" mass="30013">MSESHCMAGRLQELALLYLIAASREGWPVGDGRLEAVMDQLQARCSTIPPAQLRALVLEAFDVLLAAEDQDALLQAALEAVEPHLSQAQRQAVLHDLLRIVEADGIVMESERQLLEMVARRWGLEPPYERLRMLDPGQEDIPEVLIHLAILYLVLAHGVDHELTRQERQIIVRKLRAWCPELSAQQVAAVLQEAIDRYAEGLTETELRASAEAIKLALTPEQRLTAFHDLVQIANADGTFLDTEEDLLNELVDLWELGPHVNTAPLTPA</sequence>
<dbReference type="InterPro" id="IPR007791">
    <property type="entry name" value="DjlA_N"/>
</dbReference>
<reference evidence="3" key="1">
    <citation type="submission" date="2016-11" db="EMBL/GenBank/DDBJ databases">
        <authorList>
            <person name="Varghese N."/>
            <person name="Submissions S."/>
        </authorList>
    </citation>
    <scope>NUCLEOTIDE SEQUENCE [LARGE SCALE GENOMIC DNA]</scope>
    <source>
        <strain evidence="3">DSM 22212</strain>
    </source>
</reference>
<proteinExistence type="predicted"/>
<feature type="domain" description="Co-chaperone DjlA N-terminal" evidence="1">
    <location>
        <begin position="62"/>
        <end position="125"/>
    </location>
</feature>
<evidence type="ECO:0000313" key="3">
    <source>
        <dbReference type="Proteomes" id="UP000185812"/>
    </source>
</evidence>
<dbReference type="Pfam" id="PF05099">
    <property type="entry name" value="TerB"/>
    <property type="match status" value="2"/>
</dbReference>
<dbReference type="Gene3D" id="1.10.3680.10">
    <property type="entry name" value="TerB-like"/>
    <property type="match status" value="2"/>
</dbReference>
<feature type="domain" description="Co-chaperone DjlA N-terminal" evidence="1">
    <location>
        <begin position="152"/>
        <end position="259"/>
    </location>
</feature>
<dbReference type="EMBL" id="FRAU01000001">
    <property type="protein sequence ID" value="SHK14785.1"/>
    <property type="molecule type" value="Genomic_DNA"/>
</dbReference>